<keyword evidence="9 10" id="KW-0496">Mitochondrion</keyword>
<organism evidence="10">
    <name type="scientific">Pomphorhynchus tereticollis</name>
    <dbReference type="NCBI Taxonomy" id="255491"/>
    <lineage>
        <taxon>Eukaryota</taxon>
        <taxon>Metazoa</taxon>
        <taxon>Spiralia</taxon>
        <taxon>Lophotrochozoa</taxon>
        <taxon>Acanthocephala</taxon>
        <taxon>Palaeacanthocephala</taxon>
        <taxon>Echinorhynchida</taxon>
        <taxon>Pomphorhynchidae</taxon>
        <taxon>Pomphorhynchus</taxon>
    </lineage>
</organism>
<evidence type="ECO:0000256" key="8">
    <source>
        <dbReference type="ARBA" id="ARBA00049551"/>
    </source>
</evidence>
<comment type="similarity">
    <text evidence="2 9">Belongs to the complex I subunit 3 family.</text>
</comment>
<name>A0A806GMC0_9BILA</name>
<proteinExistence type="inferred from homology"/>
<keyword evidence="9" id="KW-0830">Ubiquinone</keyword>
<evidence type="ECO:0000256" key="4">
    <source>
        <dbReference type="ARBA" id="ARBA00022448"/>
    </source>
</evidence>
<sequence length="115" mass="12507">MFVVVGVAVSVILVAGLGALVWVVLGRHGWGVETLTSFECGSPSTQGENRHFSVRFFALVLVFLLLDLEVALILLMPAVSLTLPVYVGGCFVVTVILYAVGTYYEWYSGSLSWVY</sequence>
<dbReference type="InterPro" id="IPR000440">
    <property type="entry name" value="NADH_UbQ/plastoQ_OxRdtase_su3"/>
</dbReference>
<dbReference type="PANTHER" id="PTHR11058">
    <property type="entry name" value="NADH-UBIQUINONE OXIDOREDUCTASE CHAIN 3"/>
    <property type="match status" value="1"/>
</dbReference>
<dbReference type="GO" id="GO:0031966">
    <property type="term" value="C:mitochondrial membrane"/>
    <property type="evidence" value="ECO:0007669"/>
    <property type="project" value="UniProtKB-SubCell"/>
</dbReference>
<feature type="transmembrane region" description="Helical" evidence="9">
    <location>
        <begin position="56"/>
        <end position="79"/>
    </location>
</feature>
<dbReference type="PANTHER" id="PTHR11058:SF9">
    <property type="entry name" value="NADH-UBIQUINONE OXIDOREDUCTASE CHAIN 3"/>
    <property type="match status" value="1"/>
</dbReference>
<evidence type="ECO:0000313" key="10">
    <source>
        <dbReference type="EMBL" id="AFJ14727.1"/>
    </source>
</evidence>
<geneLocation type="mitochondrion" evidence="10"/>
<keyword evidence="6 9" id="KW-1133">Transmembrane helix</keyword>
<dbReference type="EC" id="7.1.1.2" evidence="9"/>
<evidence type="ECO:0000256" key="7">
    <source>
        <dbReference type="ARBA" id="ARBA00023136"/>
    </source>
</evidence>
<protein>
    <recommendedName>
        <fullName evidence="3 9">NADH-ubiquinone oxidoreductase chain 3</fullName>
        <ecNumber evidence="9">7.1.1.2</ecNumber>
    </recommendedName>
</protein>
<evidence type="ECO:0000256" key="9">
    <source>
        <dbReference type="RuleBase" id="RU003640"/>
    </source>
</evidence>
<evidence type="ECO:0000256" key="6">
    <source>
        <dbReference type="ARBA" id="ARBA00022989"/>
    </source>
</evidence>
<keyword evidence="4 9" id="KW-0813">Transport</keyword>
<feature type="transmembrane region" description="Helical" evidence="9">
    <location>
        <begin position="85"/>
        <end position="104"/>
    </location>
</feature>
<gene>
    <name evidence="10" type="primary">ND3</name>
</gene>
<evidence type="ECO:0000256" key="1">
    <source>
        <dbReference type="ARBA" id="ARBA00004370"/>
    </source>
</evidence>
<keyword evidence="9" id="KW-0249">Electron transport</keyword>
<comment type="catalytic activity">
    <reaction evidence="8 9">
        <text>a ubiquinone + NADH + 5 H(+)(in) = a ubiquinol + NAD(+) + 4 H(+)(out)</text>
        <dbReference type="Rhea" id="RHEA:29091"/>
        <dbReference type="Rhea" id="RHEA-COMP:9565"/>
        <dbReference type="Rhea" id="RHEA-COMP:9566"/>
        <dbReference type="ChEBI" id="CHEBI:15378"/>
        <dbReference type="ChEBI" id="CHEBI:16389"/>
        <dbReference type="ChEBI" id="CHEBI:17976"/>
        <dbReference type="ChEBI" id="CHEBI:57540"/>
        <dbReference type="ChEBI" id="CHEBI:57945"/>
        <dbReference type="EC" id="7.1.1.2"/>
    </reaction>
</comment>
<dbReference type="InterPro" id="IPR038430">
    <property type="entry name" value="NDAH_ubi_oxred_su3_sf"/>
</dbReference>
<dbReference type="GO" id="GO:0008137">
    <property type="term" value="F:NADH dehydrogenase (ubiquinone) activity"/>
    <property type="evidence" value="ECO:0007669"/>
    <property type="project" value="UniProtKB-UniRule"/>
</dbReference>
<feature type="transmembrane region" description="Helical" evidence="9">
    <location>
        <begin position="6"/>
        <end position="25"/>
    </location>
</feature>
<dbReference type="Gene3D" id="1.20.58.1610">
    <property type="entry name" value="NADH:ubiquinone/plastoquinone oxidoreductase, chain 3"/>
    <property type="match status" value="1"/>
</dbReference>
<dbReference type="AlphaFoldDB" id="A0A806GMC0"/>
<keyword evidence="5 9" id="KW-0812">Transmembrane</keyword>
<comment type="function">
    <text evidence="9">Core subunit of the mitochondrial membrane respiratory chain NADH dehydrogenase (Complex I) which catalyzes electron transfer from NADH through the respiratory chain, using ubiquinone as an electron acceptor. Essential for the catalytic activity of complex I.</text>
</comment>
<dbReference type="EMBL" id="JQ809449">
    <property type="protein sequence ID" value="AFJ14727.1"/>
    <property type="molecule type" value="Genomic_DNA"/>
</dbReference>
<dbReference type="GO" id="GO:0030964">
    <property type="term" value="C:NADH dehydrogenase complex"/>
    <property type="evidence" value="ECO:0007669"/>
    <property type="project" value="TreeGrafter"/>
</dbReference>
<keyword evidence="9" id="KW-0679">Respiratory chain</keyword>
<keyword evidence="7 9" id="KW-0472">Membrane</keyword>
<dbReference type="Pfam" id="PF00507">
    <property type="entry name" value="Oxidored_q4"/>
    <property type="match status" value="1"/>
</dbReference>
<comment type="subcellular location">
    <subcellularLocation>
        <location evidence="1">Membrane</location>
    </subcellularLocation>
    <subcellularLocation>
        <location evidence="9">Mitochondrion membrane</location>
        <topology evidence="9">Multi-pass membrane protein</topology>
    </subcellularLocation>
</comment>
<evidence type="ECO:0000256" key="5">
    <source>
        <dbReference type="ARBA" id="ARBA00022692"/>
    </source>
</evidence>
<evidence type="ECO:0000256" key="2">
    <source>
        <dbReference type="ARBA" id="ARBA00008472"/>
    </source>
</evidence>
<keyword evidence="9" id="KW-0520">NAD</keyword>
<reference evidence="10" key="1">
    <citation type="submission" date="2012-03" db="EMBL/GenBank/DDBJ databases">
        <title>The complete mitochondrial genome sequence of Pomphorhynchus tereticollis Ouche (Acanthocephala: Palaeacanthocephala).</title>
        <authorList>
            <person name="Pan T."/>
            <person name="Nie P."/>
        </authorList>
    </citation>
    <scope>NUCLEOTIDE SEQUENCE</scope>
    <source>
        <strain evidence="10">Ouche</strain>
    </source>
</reference>
<keyword evidence="9" id="KW-1278">Translocase</keyword>
<accession>A0A806GMC0</accession>
<evidence type="ECO:0000256" key="3">
    <source>
        <dbReference type="ARBA" id="ARBA00021007"/>
    </source>
</evidence>